<reference evidence="3 4" key="1">
    <citation type="journal article" date="2013" name="Int. J. Syst. Evol. Microbiol.">
        <title>Celerinatantimonas yamalensis sp. nov., a cold-adapted diazotrophic bacterium from a cold permafrost brine.</title>
        <authorList>
            <person name="Shcherbakova V."/>
            <person name="Chuvilskaya N."/>
            <person name="Rivkina E."/>
            <person name="Demidov N."/>
            <person name="Uchaeva V."/>
            <person name="Suetin S."/>
            <person name="Suzina N."/>
            <person name="Gilichinsky D."/>
        </authorList>
    </citation>
    <scope>NUCLEOTIDE SEQUENCE [LARGE SCALE GENOMIC DNA]</scope>
    <source>
        <strain evidence="3 4">C7</strain>
    </source>
</reference>
<dbReference type="SUPFAM" id="SSF109604">
    <property type="entry name" value="HD-domain/PDEase-like"/>
    <property type="match status" value="1"/>
</dbReference>
<keyword evidence="4" id="KW-1185">Reference proteome</keyword>
<dbReference type="PANTHER" id="PTHR11845">
    <property type="entry name" value="5'-DEOXYNUCLEOTIDASE HDDC2"/>
    <property type="match status" value="1"/>
</dbReference>
<dbReference type="Proteomes" id="UP001629953">
    <property type="component" value="Unassembled WGS sequence"/>
</dbReference>
<accession>A0ABW9G6J5</accession>
<feature type="domain" description="HD/PDEase" evidence="2">
    <location>
        <begin position="30"/>
        <end position="155"/>
    </location>
</feature>
<organism evidence="3 4">
    <name type="scientific">Celerinatantimonas yamalensis</name>
    <dbReference type="NCBI Taxonomy" id="559956"/>
    <lineage>
        <taxon>Bacteria</taxon>
        <taxon>Pseudomonadati</taxon>
        <taxon>Pseudomonadota</taxon>
        <taxon>Gammaproteobacteria</taxon>
        <taxon>Celerinatantimonadaceae</taxon>
        <taxon>Celerinatantimonas</taxon>
    </lineage>
</organism>
<dbReference type="EC" id="3.1.3.89" evidence="3"/>
<protein>
    <submittedName>
        <fullName evidence="3">5'-deoxynucleotidase</fullName>
        <ecNumber evidence="3">3.1.3.89</ecNumber>
    </submittedName>
</protein>
<evidence type="ECO:0000259" key="2">
    <source>
        <dbReference type="SMART" id="SM00471"/>
    </source>
</evidence>
<dbReference type="RefSeq" id="WP_408623299.1">
    <property type="nucleotide sequence ID" value="NZ_JBEQCT010000003.1"/>
</dbReference>
<dbReference type="GO" id="GO:0002953">
    <property type="term" value="F:5'-deoxynucleotidase activity"/>
    <property type="evidence" value="ECO:0007669"/>
    <property type="project" value="UniProtKB-EC"/>
</dbReference>
<dbReference type="PANTHER" id="PTHR11845:SF13">
    <property type="entry name" value="5'-DEOXYNUCLEOTIDASE HDDC2"/>
    <property type="match status" value="1"/>
</dbReference>
<dbReference type="SMART" id="SM00471">
    <property type="entry name" value="HDc"/>
    <property type="match status" value="1"/>
</dbReference>
<dbReference type="Pfam" id="PF12917">
    <property type="entry name" value="YfbR-like"/>
    <property type="match status" value="1"/>
</dbReference>
<evidence type="ECO:0000313" key="3">
    <source>
        <dbReference type="EMBL" id="MFM2485082.1"/>
    </source>
</evidence>
<name>A0ABW9G6J5_9GAMM</name>
<comment type="caution">
    <text evidence="3">The sequence shown here is derived from an EMBL/GenBank/DDBJ whole genome shotgun (WGS) entry which is preliminary data.</text>
</comment>
<evidence type="ECO:0000313" key="4">
    <source>
        <dbReference type="Proteomes" id="UP001629953"/>
    </source>
</evidence>
<proteinExistence type="predicted"/>
<keyword evidence="1 3" id="KW-0378">Hydrolase</keyword>
<gene>
    <name evidence="3" type="primary">yfbR</name>
    <name evidence="3" type="ORF">ABUE30_08390</name>
</gene>
<evidence type="ECO:0000256" key="1">
    <source>
        <dbReference type="ARBA" id="ARBA00022801"/>
    </source>
</evidence>
<dbReference type="Gene3D" id="1.10.3210.10">
    <property type="entry name" value="Hypothetical protein af1432"/>
    <property type="match status" value="1"/>
</dbReference>
<dbReference type="NCBIfam" id="NF003009">
    <property type="entry name" value="PRK03826.1"/>
    <property type="match status" value="1"/>
</dbReference>
<sequence>MTDLPLNSHFLAQLARMKLIERWPLMRSQFRENVAEHSLMVAMVTHLLVSIENRLFHGSLDSGHAVLMALYHDSSEVFTGDLPTPVKYASTALRDAYKDLEAQAEQRLLALLPKALQVDFDAFLLSHKKDAHYEHIVKDADVLCAYIKCLEELSAGNQEFIQAKAKLEQTLQERARAPLNYFIQTFLHSMRLSLDELS</sequence>
<dbReference type="InterPro" id="IPR003607">
    <property type="entry name" value="HD/PDEase_dom"/>
</dbReference>
<dbReference type="EMBL" id="JBEQCT010000003">
    <property type="protein sequence ID" value="MFM2485082.1"/>
    <property type="molecule type" value="Genomic_DNA"/>
</dbReference>
<dbReference type="InterPro" id="IPR039356">
    <property type="entry name" value="YfbR/HDDC2"/>
</dbReference>